<dbReference type="PANTHER" id="PTHR43976:SF16">
    <property type="entry name" value="SHORT-CHAIN DEHYDROGENASE_REDUCTASE FAMILY PROTEIN"/>
    <property type="match status" value="1"/>
</dbReference>
<evidence type="ECO:0000313" key="4">
    <source>
        <dbReference type="EMBL" id="ARN84923.1"/>
    </source>
</evidence>
<dbReference type="Pfam" id="PF00106">
    <property type="entry name" value="adh_short"/>
    <property type="match status" value="1"/>
</dbReference>
<dbReference type="InterPro" id="IPR002347">
    <property type="entry name" value="SDR_fam"/>
</dbReference>
<protein>
    <recommendedName>
        <fullName evidence="6">Short-chain dehydrogenase</fullName>
    </recommendedName>
</protein>
<name>A0A1W6N501_9PROT</name>
<sequence>MSTNEKIWFITGVSGGLGRMISQEAAHQKDTVIGTVRHAHQLQEFENLVPGRTFAVQMDVTHPDEIKKALDEVLKRFGRIDVLVNNAGYGLLGAIEEISDQEARAQMETNFFGALEVTRQVLPIMRQQKSGHIIQLSSIAGLVGGAGAGLYNASKFALEGFSEALSQEIKIFNISVTLVEPGPFRTNFLGSSIKRAQKTIEEYAITSGMAIHQWGENNGKQEGDPKKAARVIVKVAHAEHPPLHLPLGKNALDRLHQKLSALEKDMSAWKEESLNTSFE</sequence>
<gene>
    <name evidence="4" type="ORF">GQ61_06085</name>
</gene>
<accession>A0A1W6N501</accession>
<dbReference type="PANTHER" id="PTHR43976">
    <property type="entry name" value="SHORT CHAIN DEHYDROGENASE"/>
    <property type="match status" value="1"/>
</dbReference>
<dbReference type="NCBIfam" id="NF004824">
    <property type="entry name" value="PRK06180.1"/>
    <property type="match status" value="1"/>
</dbReference>
<comment type="similarity">
    <text evidence="1 3">Belongs to the short-chain dehydrogenases/reductases (SDR) family.</text>
</comment>
<reference evidence="4 5" key="1">
    <citation type="submission" date="2014-06" db="EMBL/GenBank/DDBJ databases">
        <title>The genome of the endonuclear symbiont Nucleicultrix amoebiphila.</title>
        <authorList>
            <person name="Schulz F."/>
            <person name="Horn M."/>
        </authorList>
    </citation>
    <scope>NUCLEOTIDE SEQUENCE [LARGE SCALE GENOMIC DNA]</scope>
    <source>
        <strain evidence="4 5">FS5</strain>
    </source>
</reference>
<dbReference type="STRING" id="1414854.GQ61_06085"/>
<dbReference type="Proteomes" id="UP000237351">
    <property type="component" value="Chromosome"/>
</dbReference>
<dbReference type="InterPro" id="IPR051911">
    <property type="entry name" value="SDR_oxidoreductase"/>
</dbReference>
<dbReference type="InterPro" id="IPR020904">
    <property type="entry name" value="Sc_DH/Rdtase_CS"/>
</dbReference>
<dbReference type="PROSITE" id="PS00061">
    <property type="entry name" value="ADH_SHORT"/>
    <property type="match status" value="1"/>
</dbReference>
<dbReference type="PRINTS" id="PR00081">
    <property type="entry name" value="GDHRDH"/>
</dbReference>
<dbReference type="KEGG" id="naf:GQ61_06085"/>
<dbReference type="Gene3D" id="3.40.50.720">
    <property type="entry name" value="NAD(P)-binding Rossmann-like Domain"/>
    <property type="match status" value="1"/>
</dbReference>
<keyword evidence="5" id="KW-1185">Reference proteome</keyword>
<evidence type="ECO:0000313" key="5">
    <source>
        <dbReference type="Proteomes" id="UP000237351"/>
    </source>
</evidence>
<dbReference type="EMBL" id="CP008743">
    <property type="protein sequence ID" value="ARN84923.1"/>
    <property type="molecule type" value="Genomic_DNA"/>
</dbReference>
<dbReference type="RefSeq" id="WP_085784435.1">
    <property type="nucleotide sequence ID" value="NZ_CP008743.1"/>
</dbReference>
<keyword evidence="2" id="KW-0560">Oxidoreductase</keyword>
<dbReference type="InterPro" id="IPR036291">
    <property type="entry name" value="NAD(P)-bd_dom_sf"/>
</dbReference>
<dbReference type="PRINTS" id="PR00080">
    <property type="entry name" value="SDRFAMILY"/>
</dbReference>
<evidence type="ECO:0000256" key="1">
    <source>
        <dbReference type="ARBA" id="ARBA00006484"/>
    </source>
</evidence>
<dbReference type="AlphaFoldDB" id="A0A1W6N501"/>
<dbReference type="CDD" id="cd05374">
    <property type="entry name" value="17beta-HSD-like_SDR_c"/>
    <property type="match status" value="1"/>
</dbReference>
<dbReference type="GO" id="GO:0016491">
    <property type="term" value="F:oxidoreductase activity"/>
    <property type="evidence" value="ECO:0007669"/>
    <property type="project" value="UniProtKB-KW"/>
</dbReference>
<dbReference type="OrthoDB" id="9793825at2"/>
<organism evidence="4 5">
    <name type="scientific">Candidatus Nucleicultrix amoebiphila FS5</name>
    <dbReference type="NCBI Taxonomy" id="1414854"/>
    <lineage>
        <taxon>Bacteria</taxon>
        <taxon>Pseudomonadati</taxon>
        <taxon>Pseudomonadota</taxon>
        <taxon>Alphaproteobacteria</taxon>
        <taxon>Holosporales</taxon>
        <taxon>Candidatus Nucleicultricaceae</taxon>
        <taxon>Candidatus Nucleicultrix</taxon>
    </lineage>
</organism>
<evidence type="ECO:0000256" key="2">
    <source>
        <dbReference type="ARBA" id="ARBA00023002"/>
    </source>
</evidence>
<evidence type="ECO:0008006" key="6">
    <source>
        <dbReference type="Google" id="ProtNLM"/>
    </source>
</evidence>
<evidence type="ECO:0000256" key="3">
    <source>
        <dbReference type="RuleBase" id="RU000363"/>
    </source>
</evidence>
<dbReference type="SUPFAM" id="SSF51735">
    <property type="entry name" value="NAD(P)-binding Rossmann-fold domains"/>
    <property type="match status" value="1"/>
</dbReference>
<dbReference type="NCBIfam" id="NF006114">
    <property type="entry name" value="PRK08263.1"/>
    <property type="match status" value="1"/>
</dbReference>
<proteinExistence type="inferred from homology"/>